<dbReference type="EMBL" id="JACOMF010000098">
    <property type="protein sequence ID" value="MBC4018954.1"/>
    <property type="molecule type" value="Genomic_DNA"/>
</dbReference>
<organism evidence="2 3">
    <name type="scientific">Siccirubricoccus deserti</name>
    <dbReference type="NCBI Taxonomy" id="2013562"/>
    <lineage>
        <taxon>Bacteria</taxon>
        <taxon>Pseudomonadati</taxon>
        <taxon>Pseudomonadota</taxon>
        <taxon>Alphaproteobacteria</taxon>
        <taxon>Acetobacterales</taxon>
        <taxon>Roseomonadaceae</taxon>
        <taxon>Siccirubricoccus</taxon>
    </lineage>
</organism>
<protein>
    <submittedName>
        <fullName evidence="2">DUF2254 domain-containing protein</fullName>
    </submittedName>
</protein>
<accession>A0A9X0UFH6</accession>
<dbReference type="Proteomes" id="UP000600101">
    <property type="component" value="Unassembled WGS sequence"/>
</dbReference>
<keyword evidence="1" id="KW-1133">Transmembrane helix</keyword>
<keyword evidence="1" id="KW-0472">Membrane</keyword>
<proteinExistence type="predicted"/>
<dbReference type="InterPro" id="IPR018723">
    <property type="entry name" value="DUF2254_membrane"/>
</dbReference>
<name>A0A9X0UFH6_9PROT</name>
<gene>
    <name evidence="2" type="ORF">H7965_27290</name>
</gene>
<dbReference type="Pfam" id="PF10011">
    <property type="entry name" value="DUF2254"/>
    <property type="match status" value="1"/>
</dbReference>
<dbReference type="RefSeq" id="WP_186773693.1">
    <property type="nucleotide sequence ID" value="NZ_JACOMF010000098.1"/>
</dbReference>
<feature type="transmembrane region" description="Helical" evidence="1">
    <location>
        <begin position="109"/>
        <end position="128"/>
    </location>
</feature>
<feature type="transmembrane region" description="Helical" evidence="1">
    <location>
        <begin position="140"/>
        <end position="160"/>
    </location>
</feature>
<evidence type="ECO:0000313" key="3">
    <source>
        <dbReference type="Proteomes" id="UP000600101"/>
    </source>
</evidence>
<keyword evidence="1" id="KW-0812">Transmembrane</keyword>
<dbReference type="AlphaFoldDB" id="A0A9X0UFH6"/>
<keyword evidence="3" id="KW-1185">Reference proteome</keyword>
<evidence type="ECO:0000256" key="1">
    <source>
        <dbReference type="SAM" id="Phobius"/>
    </source>
</evidence>
<feature type="transmembrane region" description="Helical" evidence="1">
    <location>
        <begin position="61"/>
        <end position="88"/>
    </location>
</feature>
<evidence type="ECO:0000313" key="2">
    <source>
        <dbReference type="EMBL" id="MBC4018954.1"/>
    </source>
</evidence>
<reference evidence="2" key="1">
    <citation type="submission" date="2020-08" db="EMBL/GenBank/DDBJ databases">
        <authorList>
            <person name="Hu Y."/>
            <person name="Nguyen S.V."/>
            <person name="Li F."/>
            <person name="Fanning S."/>
        </authorList>
    </citation>
    <scope>NUCLEOTIDE SEQUENCE</scope>
    <source>
        <strain evidence="2">SYSU D8009</strain>
    </source>
</reference>
<sequence>MTSRLREWLEALGDIFWIRPALLVLGGVLLGQAAVLAEQTASELPWVPSGWVYTGGEAGARALLGAVASSTIGVAGTTFSITVAALSLASGQMGPRLLRNFVRDSGNQYALGIFLGTFAYALVVLRTVRSVEEVAFVPHLGVTGALLLALLCVATLVWFVHHVATGINVETVIDVVHEEFSEAIDRLDHGAPASVAGSAPPRGVPVTLAERGYLRAVDHNGLANWAEETGAVVVLLVRPGDYLFPEAAVAELIQGRGSEEAGRAIRAAFSLGSRQAATQDLEFAVRQLVEIALRALSPGINDPFTAVAVVDRLGAALCEIAPRRLTGPTIERGGRVVLHREVTDYAGLCDAMFHMIRQNAAGSPAVLIRLLETLGRVIAVETRAERRAELLRHAELAVSAGRLGIEDPADVAALEARHVAVQRQNAALQAARR</sequence>
<comment type="caution">
    <text evidence="2">The sequence shown here is derived from an EMBL/GenBank/DDBJ whole genome shotgun (WGS) entry which is preliminary data.</text>
</comment>